<evidence type="ECO:0000256" key="1">
    <source>
        <dbReference type="ARBA" id="ARBA00004401"/>
    </source>
</evidence>
<dbReference type="Gene3D" id="2.10.109.10">
    <property type="entry name" value="Umud Fragment, subunit A"/>
    <property type="match status" value="1"/>
</dbReference>
<evidence type="ECO:0000256" key="2">
    <source>
        <dbReference type="ARBA" id="ARBA00009370"/>
    </source>
</evidence>
<dbReference type="PANTHER" id="PTHR43390:SF1">
    <property type="entry name" value="CHLOROPLAST PROCESSING PEPTIDASE"/>
    <property type="match status" value="1"/>
</dbReference>
<dbReference type="NCBIfam" id="TIGR02227">
    <property type="entry name" value="sigpep_I_bact"/>
    <property type="match status" value="1"/>
</dbReference>
<proteinExistence type="inferred from homology"/>
<feature type="region of interest" description="Disordered" evidence="4">
    <location>
        <begin position="1"/>
        <end position="23"/>
    </location>
</feature>
<comment type="subcellular location">
    <subcellularLocation>
        <location evidence="1">Cell membrane</location>
        <topology evidence="1">Single-pass type II membrane protein</topology>
    </subcellularLocation>
    <subcellularLocation>
        <location evidence="3">Membrane</location>
        <topology evidence="3">Single-pass type II membrane protein</topology>
    </subcellularLocation>
</comment>
<feature type="transmembrane region" description="Helical" evidence="3">
    <location>
        <begin position="37"/>
        <end position="59"/>
    </location>
</feature>
<dbReference type="PANTHER" id="PTHR43390">
    <property type="entry name" value="SIGNAL PEPTIDASE I"/>
    <property type="match status" value="1"/>
</dbReference>
<evidence type="ECO:0000259" key="5">
    <source>
        <dbReference type="Pfam" id="PF10502"/>
    </source>
</evidence>
<organism evidence="6 7">
    <name type="scientific">Enterococcus larvae</name>
    <dbReference type="NCBI Taxonomy" id="2794352"/>
    <lineage>
        <taxon>Bacteria</taxon>
        <taxon>Bacillati</taxon>
        <taxon>Bacillota</taxon>
        <taxon>Bacilli</taxon>
        <taxon>Lactobacillales</taxon>
        <taxon>Enterococcaceae</taxon>
        <taxon>Enterococcus</taxon>
    </lineage>
</organism>
<evidence type="ECO:0000313" key="6">
    <source>
        <dbReference type="EMBL" id="MBP1046745.1"/>
    </source>
</evidence>
<dbReference type="EMBL" id="JAEDXU010000005">
    <property type="protein sequence ID" value="MBP1046745.1"/>
    <property type="molecule type" value="Genomic_DNA"/>
</dbReference>
<dbReference type="Proteomes" id="UP000673375">
    <property type="component" value="Unassembled WGS sequence"/>
</dbReference>
<dbReference type="CDD" id="cd06530">
    <property type="entry name" value="S26_SPase_I"/>
    <property type="match status" value="1"/>
</dbReference>
<dbReference type="Pfam" id="PF10502">
    <property type="entry name" value="Peptidase_S26"/>
    <property type="match status" value="1"/>
</dbReference>
<gene>
    <name evidence="6" type="primary">lepB</name>
    <name evidence="6" type="ORF">I6N96_10755</name>
</gene>
<protein>
    <recommendedName>
        <fullName evidence="3">Signal peptidase I</fullName>
        <ecNumber evidence="3">3.4.21.89</ecNumber>
    </recommendedName>
</protein>
<feature type="compositionally biased region" description="Basic residues" evidence="4">
    <location>
        <begin position="7"/>
        <end position="23"/>
    </location>
</feature>
<comment type="caution">
    <text evidence="6">The sequence shown here is derived from an EMBL/GenBank/DDBJ whole genome shotgun (WGS) entry which is preliminary data.</text>
</comment>
<evidence type="ECO:0000256" key="4">
    <source>
        <dbReference type="SAM" id="MobiDB-lite"/>
    </source>
</evidence>
<dbReference type="PRINTS" id="PR00727">
    <property type="entry name" value="LEADERPTASE"/>
</dbReference>
<keyword evidence="3" id="KW-0812">Transmembrane</keyword>
<accession>A0ABS4CJU7</accession>
<reference evidence="6 7" key="1">
    <citation type="submission" date="2020-12" db="EMBL/GenBank/DDBJ databases">
        <title>Vagococcus allomyrinae sp. nov. and Enterococcus lavae sp. nov., isolated from the larvae of Allomyrina dichotoma.</title>
        <authorList>
            <person name="Lee S.D."/>
        </authorList>
    </citation>
    <scope>NUCLEOTIDE SEQUENCE [LARGE SCALE GENOMIC DNA]</scope>
    <source>
        <strain evidence="6 7">BWM-S5</strain>
    </source>
</reference>
<keyword evidence="3" id="KW-1133">Transmembrane helix</keyword>
<keyword evidence="7" id="KW-1185">Reference proteome</keyword>
<dbReference type="InterPro" id="IPR019533">
    <property type="entry name" value="Peptidase_S26"/>
</dbReference>
<comment type="similarity">
    <text evidence="2 3">Belongs to the peptidase S26 family.</text>
</comment>
<dbReference type="SUPFAM" id="SSF51306">
    <property type="entry name" value="LexA/Signal peptidase"/>
    <property type="match status" value="1"/>
</dbReference>
<evidence type="ECO:0000256" key="3">
    <source>
        <dbReference type="RuleBase" id="RU362042"/>
    </source>
</evidence>
<dbReference type="GO" id="GO:0009003">
    <property type="term" value="F:signal peptidase activity"/>
    <property type="evidence" value="ECO:0007669"/>
    <property type="project" value="UniProtKB-EC"/>
</dbReference>
<dbReference type="InterPro" id="IPR036286">
    <property type="entry name" value="LexA/Signal_pep-like_sf"/>
</dbReference>
<dbReference type="InterPro" id="IPR000223">
    <property type="entry name" value="Pept_S26A_signal_pept_1"/>
</dbReference>
<feature type="domain" description="Peptidase S26" evidence="5">
    <location>
        <begin position="39"/>
        <end position="199"/>
    </location>
</feature>
<dbReference type="EC" id="3.4.21.89" evidence="3"/>
<sequence>MKDIQSRKKKSSKLQGKRKVATGKKKQRVFRNVKARIFELGVIVLSTALIFLIVSSIFLKTAKVSGFSMLPTIRAENTVLVKKTKTFHRFDLVLFKRGEIEEVRRVIGLPGEQITYSEDFLYVDGEPIDEKFIIDEINEAQKNGGQYTEDFQLQDISSETVIPKNHYLVLGDNRDYGYDSRDYGLIDSRQIIGIVTMRLLPLNDLTAF</sequence>
<name>A0ABS4CJU7_9ENTE</name>
<keyword evidence="3" id="KW-0472">Membrane</keyword>
<keyword evidence="3" id="KW-0645">Protease</keyword>
<keyword evidence="3 6" id="KW-0378">Hydrolase</keyword>
<evidence type="ECO:0000313" key="7">
    <source>
        <dbReference type="Proteomes" id="UP000673375"/>
    </source>
</evidence>
<comment type="catalytic activity">
    <reaction evidence="3">
        <text>Cleavage of hydrophobic, N-terminal signal or leader sequences from secreted and periplasmic proteins.</text>
        <dbReference type="EC" id="3.4.21.89"/>
    </reaction>
</comment>